<proteinExistence type="predicted"/>
<protein>
    <submittedName>
        <fullName evidence="1">Uncharacterized protein</fullName>
    </submittedName>
</protein>
<organism evidence="1 2">
    <name type="scientific">Chitinophaga polysaccharea</name>
    <dbReference type="NCBI Taxonomy" id="1293035"/>
    <lineage>
        <taxon>Bacteria</taxon>
        <taxon>Pseudomonadati</taxon>
        <taxon>Bacteroidota</taxon>
        <taxon>Chitinophagia</taxon>
        <taxon>Chitinophagales</taxon>
        <taxon>Chitinophagaceae</taxon>
        <taxon>Chitinophaga</taxon>
    </lineage>
</organism>
<sequence length="68" mass="7470">MQGGLLLSFVAKNKPQEQAFVFAFRFNNSKVKVLMTALSLLPNGYTTNGMTRKPDSSLPPLVPSFIIP</sequence>
<dbReference type="AlphaFoldDB" id="A0A561Q2V8"/>
<dbReference type="EMBL" id="VIWO01000001">
    <property type="protein sequence ID" value="TWF44701.1"/>
    <property type="molecule type" value="Genomic_DNA"/>
</dbReference>
<accession>A0A561Q2V8</accession>
<name>A0A561Q2V8_9BACT</name>
<evidence type="ECO:0000313" key="2">
    <source>
        <dbReference type="Proteomes" id="UP000320811"/>
    </source>
</evidence>
<gene>
    <name evidence="1" type="ORF">FHW36_101622</name>
</gene>
<comment type="caution">
    <text evidence="1">The sequence shown here is derived from an EMBL/GenBank/DDBJ whole genome shotgun (WGS) entry which is preliminary data.</text>
</comment>
<evidence type="ECO:0000313" key="1">
    <source>
        <dbReference type="EMBL" id="TWF44701.1"/>
    </source>
</evidence>
<dbReference type="Proteomes" id="UP000320811">
    <property type="component" value="Unassembled WGS sequence"/>
</dbReference>
<reference evidence="1 2" key="1">
    <citation type="submission" date="2019-06" db="EMBL/GenBank/DDBJ databases">
        <title>Sorghum-associated microbial communities from plants grown in Nebraska, USA.</title>
        <authorList>
            <person name="Schachtman D."/>
        </authorList>
    </citation>
    <scope>NUCLEOTIDE SEQUENCE [LARGE SCALE GENOMIC DNA]</scope>
    <source>
        <strain evidence="1 2">1209</strain>
    </source>
</reference>
<keyword evidence="2" id="KW-1185">Reference proteome</keyword>